<dbReference type="Proteomes" id="UP000319353">
    <property type="component" value="Unassembled WGS sequence"/>
</dbReference>
<dbReference type="PROSITE" id="PS50075">
    <property type="entry name" value="CARRIER"/>
    <property type="match status" value="1"/>
</dbReference>
<feature type="domain" description="Carrier" evidence="1">
    <location>
        <begin position="1"/>
        <end position="65"/>
    </location>
</feature>
<evidence type="ECO:0000313" key="3">
    <source>
        <dbReference type="Proteomes" id="UP000319353"/>
    </source>
</evidence>
<dbReference type="AlphaFoldDB" id="A0A537KL96"/>
<protein>
    <recommendedName>
        <fullName evidence="1">Carrier domain-containing protein</fullName>
    </recommendedName>
</protein>
<proteinExistence type="predicted"/>
<dbReference type="Gene3D" id="1.10.1200.10">
    <property type="entry name" value="ACP-like"/>
    <property type="match status" value="1"/>
</dbReference>
<accession>A0A537KL96</accession>
<dbReference type="InterPro" id="IPR036736">
    <property type="entry name" value="ACP-like_sf"/>
</dbReference>
<dbReference type="Pfam" id="PF00550">
    <property type="entry name" value="PP-binding"/>
    <property type="match status" value="1"/>
</dbReference>
<dbReference type="SUPFAM" id="SSF47336">
    <property type="entry name" value="ACP-like"/>
    <property type="match status" value="1"/>
</dbReference>
<dbReference type="EMBL" id="VBAL01000253">
    <property type="protein sequence ID" value="TMI96483.1"/>
    <property type="molecule type" value="Genomic_DNA"/>
</dbReference>
<evidence type="ECO:0000313" key="2">
    <source>
        <dbReference type="EMBL" id="TMI96483.1"/>
    </source>
</evidence>
<evidence type="ECO:0000259" key="1">
    <source>
        <dbReference type="PROSITE" id="PS50075"/>
    </source>
</evidence>
<feature type="non-terminal residue" evidence="2">
    <location>
        <position position="1"/>
    </location>
</feature>
<gene>
    <name evidence="2" type="ORF">E6H01_13850</name>
</gene>
<organism evidence="2 3">
    <name type="scientific">Candidatus Segetimicrobium genomatis</name>
    <dbReference type="NCBI Taxonomy" id="2569760"/>
    <lineage>
        <taxon>Bacteria</taxon>
        <taxon>Bacillati</taxon>
        <taxon>Candidatus Sysuimicrobiota</taxon>
        <taxon>Candidatus Sysuimicrobiia</taxon>
        <taxon>Candidatus Sysuimicrobiales</taxon>
        <taxon>Candidatus Segetimicrobiaceae</taxon>
        <taxon>Candidatus Segetimicrobium</taxon>
    </lineage>
</organism>
<reference evidence="2 3" key="1">
    <citation type="journal article" date="2019" name="Nat. Microbiol.">
        <title>Mediterranean grassland soil C-N compound turnover is dependent on rainfall and depth, and is mediated by genomically divergent microorganisms.</title>
        <authorList>
            <person name="Diamond S."/>
            <person name="Andeer P.F."/>
            <person name="Li Z."/>
            <person name="Crits-Christoph A."/>
            <person name="Burstein D."/>
            <person name="Anantharaman K."/>
            <person name="Lane K.R."/>
            <person name="Thomas B.C."/>
            <person name="Pan C."/>
            <person name="Northen T.R."/>
            <person name="Banfield J.F."/>
        </authorList>
    </citation>
    <scope>NUCLEOTIDE SEQUENCE [LARGE SCALE GENOMIC DNA]</scope>
    <source>
        <strain evidence="2">NP_4</strain>
    </source>
</reference>
<comment type="caution">
    <text evidence="2">The sequence shown here is derived from an EMBL/GenBank/DDBJ whole genome shotgun (WGS) entry which is preliminary data.</text>
</comment>
<sequence length="74" mass="8371">TDKLHIEVPSPDTDLVETGLLDSLRFVELLAHLEETFDLTVSVDDIEVEHFRTTARIAEFIARRLPRLRAEGAA</sequence>
<name>A0A537KL96_9BACT</name>
<dbReference type="InterPro" id="IPR009081">
    <property type="entry name" value="PP-bd_ACP"/>
</dbReference>